<organism evidence="1">
    <name type="scientific">Rhipicephalus zambeziensis</name>
    <dbReference type="NCBI Taxonomy" id="60191"/>
    <lineage>
        <taxon>Eukaryota</taxon>
        <taxon>Metazoa</taxon>
        <taxon>Ecdysozoa</taxon>
        <taxon>Arthropoda</taxon>
        <taxon>Chelicerata</taxon>
        <taxon>Arachnida</taxon>
        <taxon>Acari</taxon>
        <taxon>Parasitiformes</taxon>
        <taxon>Ixodida</taxon>
        <taxon>Ixodoidea</taxon>
        <taxon>Ixodidae</taxon>
        <taxon>Rhipicephalinae</taxon>
        <taxon>Rhipicephalus</taxon>
        <taxon>Rhipicephalus</taxon>
    </lineage>
</organism>
<reference evidence="1" key="1">
    <citation type="journal article" date="2017" name="Parasit. Vectors">
        <title>Sialotranscriptomics of Rhipicephalus zambeziensis reveals intricate expression profiles of secretory proteins and suggests tight temporal transcriptional regulation during blood-feeding.</title>
        <authorList>
            <person name="de Castro M.H."/>
            <person name="de Klerk D."/>
            <person name="Pienaar R."/>
            <person name="Rees D.J.G."/>
            <person name="Mans B.J."/>
        </authorList>
    </citation>
    <scope>NUCLEOTIDE SEQUENCE</scope>
    <source>
        <tissue evidence="1">Salivary glands</tissue>
    </source>
</reference>
<evidence type="ECO:0000313" key="1">
    <source>
        <dbReference type="EMBL" id="MAA12651.1"/>
    </source>
</evidence>
<accession>A0A224YE15</accession>
<dbReference type="AlphaFoldDB" id="A0A224YE15"/>
<proteinExistence type="predicted"/>
<dbReference type="EMBL" id="GFPF01001505">
    <property type="protein sequence ID" value="MAA12651.1"/>
    <property type="molecule type" value="Transcribed_RNA"/>
</dbReference>
<name>A0A224YE15_9ACAR</name>
<protein>
    <submittedName>
        <fullName evidence="1">Uncharacterized protein</fullName>
    </submittedName>
</protein>
<sequence length="91" mass="10625">MLHYLFLLHMPKHCSSSELIQALLFFVPRLCLYLISNRKVIKDSDNSMFLMKLFDVFWCSIANLQDGWLLLFTGSGIYKVMLISQLGYQSK</sequence>